<dbReference type="Gene3D" id="3.40.470.10">
    <property type="entry name" value="Uracil-DNA glycosylase-like domain"/>
    <property type="match status" value="2"/>
</dbReference>
<evidence type="ECO:0000259" key="5">
    <source>
        <dbReference type="Pfam" id="PF03167"/>
    </source>
</evidence>
<feature type="domain" description="Uracil-DNA glycosylase-like" evidence="5">
    <location>
        <begin position="33"/>
        <end position="153"/>
    </location>
</feature>
<dbReference type="Pfam" id="PF03167">
    <property type="entry name" value="UDG"/>
    <property type="match status" value="1"/>
</dbReference>
<protein>
    <submittedName>
        <fullName evidence="6">Uracil-DNA glycosylase-like protein</fullName>
    </submittedName>
</protein>
<keyword evidence="1" id="KW-0227">DNA damage</keyword>
<dbReference type="GO" id="GO:0008263">
    <property type="term" value="F:pyrimidine-specific mismatch base pair DNA N-glycosylase activity"/>
    <property type="evidence" value="ECO:0007669"/>
    <property type="project" value="TreeGrafter"/>
</dbReference>
<proteinExistence type="predicted"/>
<dbReference type="GO" id="GO:0006285">
    <property type="term" value="P:base-excision repair, AP site formation"/>
    <property type="evidence" value="ECO:0007669"/>
    <property type="project" value="InterPro"/>
</dbReference>
<dbReference type="SUPFAM" id="SSF52141">
    <property type="entry name" value="Uracil-DNA glycosylase-like"/>
    <property type="match status" value="1"/>
</dbReference>
<evidence type="ECO:0000256" key="1">
    <source>
        <dbReference type="ARBA" id="ARBA00022763"/>
    </source>
</evidence>
<feature type="compositionally biased region" description="Basic and acidic residues" evidence="4">
    <location>
        <begin position="281"/>
        <end position="328"/>
    </location>
</feature>
<dbReference type="Proteomes" id="UP000193648">
    <property type="component" value="Unassembled WGS sequence"/>
</dbReference>
<feature type="compositionally biased region" description="Basic and acidic residues" evidence="4">
    <location>
        <begin position="230"/>
        <end position="274"/>
    </location>
</feature>
<sequence>MKRLLDLYPAKVKKRNPGYSAPSVYAHLSYVPDIIDYDLDVLFVGINPGVKSSERSRHFAGPTNHFWPCLSESGLLPPGVTMRPEDDRSLPIIANMGLTNLVDRPSRMGNELSETECRAAAPTLTAKIKKYRPRFVCFISKQAWDMYAGVGLGLQTAWVSWYDEPEDQMLLGMDHGHNHGNSNGSRRSHSVQDNLDSQGYRLAPFFERGPSLDKIKRELEAQGVPFQLKRELSETKDDGIKSEPSEDKKTNELMHVKKEPRDEDKIKTEIKEEPELSTMKMEIDTKDGSEHVELKADHAHVRSEGKGKGKGKSKSESESREEMGRSRLDASGSLDSRSTMNRGAVRGSRMFVIPSTSGRVTHYKKEDKLAYFKQLAELVRQDRRMRGVKDPWDK</sequence>
<evidence type="ECO:0000256" key="3">
    <source>
        <dbReference type="ARBA" id="ARBA00023204"/>
    </source>
</evidence>
<keyword evidence="3" id="KW-0234">DNA repair</keyword>
<dbReference type="InterPro" id="IPR036895">
    <property type="entry name" value="Uracil-DNA_glycosylase-like_sf"/>
</dbReference>
<dbReference type="RefSeq" id="XP_021878427.1">
    <property type="nucleotide sequence ID" value="XM_022026746.1"/>
</dbReference>
<evidence type="ECO:0000313" key="7">
    <source>
        <dbReference type="Proteomes" id="UP000193648"/>
    </source>
</evidence>
<dbReference type="InterPro" id="IPR005122">
    <property type="entry name" value="Uracil-DNA_glycosylase-like"/>
</dbReference>
<dbReference type="EMBL" id="MCFF01000037">
    <property type="protein sequence ID" value="ORZ08499.1"/>
    <property type="molecule type" value="Genomic_DNA"/>
</dbReference>
<evidence type="ECO:0000256" key="2">
    <source>
        <dbReference type="ARBA" id="ARBA00022801"/>
    </source>
</evidence>
<evidence type="ECO:0000313" key="6">
    <source>
        <dbReference type="EMBL" id="ORZ08499.1"/>
    </source>
</evidence>
<dbReference type="CDD" id="cd10028">
    <property type="entry name" value="UDG-F2_TDG_MUG"/>
    <property type="match status" value="1"/>
</dbReference>
<feature type="compositionally biased region" description="Polar residues" evidence="4">
    <location>
        <begin position="179"/>
        <end position="192"/>
    </location>
</feature>
<keyword evidence="7" id="KW-1185">Reference proteome</keyword>
<dbReference type="PANTHER" id="PTHR12159:SF9">
    <property type="entry name" value="G_T MISMATCH-SPECIFIC THYMINE DNA GLYCOSYLASE"/>
    <property type="match status" value="1"/>
</dbReference>
<dbReference type="GeneID" id="33568589"/>
<accession>A0A1Y2GEA2</accession>
<gene>
    <name evidence="6" type="ORF">BCR41DRAFT_373200</name>
</gene>
<evidence type="ECO:0000256" key="4">
    <source>
        <dbReference type="SAM" id="MobiDB-lite"/>
    </source>
</evidence>
<feature type="region of interest" description="Disordered" evidence="4">
    <location>
        <begin position="230"/>
        <end position="348"/>
    </location>
</feature>
<reference evidence="6 7" key="1">
    <citation type="submission" date="2016-07" db="EMBL/GenBank/DDBJ databases">
        <title>Pervasive Adenine N6-methylation of Active Genes in Fungi.</title>
        <authorList>
            <consortium name="DOE Joint Genome Institute"/>
            <person name="Mondo S.J."/>
            <person name="Dannebaum R.O."/>
            <person name="Kuo R.C."/>
            <person name="Labutti K."/>
            <person name="Haridas S."/>
            <person name="Kuo A."/>
            <person name="Salamov A."/>
            <person name="Ahrendt S.R."/>
            <person name="Lipzen A."/>
            <person name="Sullivan W."/>
            <person name="Andreopoulos W.B."/>
            <person name="Clum A."/>
            <person name="Lindquist E."/>
            <person name="Daum C."/>
            <person name="Ramamoorthy G.K."/>
            <person name="Gryganskyi A."/>
            <person name="Culley D."/>
            <person name="Magnuson J.K."/>
            <person name="James T.Y."/>
            <person name="O'Malley M.A."/>
            <person name="Stajich J.E."/>
            <person name="Spatafora J.W."/>
            <person name="Visel A."/>
            <person name="Grigoriev I.V."/>
        </authorList>
    </citation>
    <scope>NUCLEOTIDE SEQUENCE [LARGE SCALE GENOMIC DNA]</scope>
    <source>
        <strain evidence="6 7">NRRL 3116</strain>
    </source>
</reference>
<organism evidence="6 7">
    <name type="scientific">Lobosporangium transversale</name>
    <dbReference type="NCBI Taxonomy" id="64571"/>
    <lineage>
        <taxon>Eukaryota</taxon>
        <taxon>Fungi</taxon>
        <taxon>Fungi incertae sedis</taxon>
        <taxon>Mucoromycota</taxon>
        <taxon>Mortierellomycotina</taxon>
        <taxon>Mortierellomycetes</taxon>
        <taxon>Mortierellales</taxon>
        <taxon>Mortierellaceae</taxon>
        <taxon>Lobosporangium</taxon>
    </lineage>
</organism>
<keyword evidence="2" id="KW-0378">Hydrolase</keyword>
<dbReference type="InParanoid" id="A0A1Y2GEA2"/>
<dbReference type="PANTHER" id="PTHR12159">
    <property type="entry name" value="G/T AND G/U MISMATCH-SPECIFIC DNA GLYCOSYLASE"/>
    <property type="match status" value="1"/>
</dbReference>
<feature type="region of interest" description="Disordered" evidence="4">
    <location>
        <begin position="173"/>
        <end position="192"/>
    </location>
</feature>
<comment type="caution">
    <text evidence="6">The sequence shown here is derived from an EMBL/GenBank/DDBJ whole genome shotgun (WGS) entry which is preliminary data.</text>
</comment>
<dbReference type="GO" id="GO:0004844">
    <property type="term" value="F:uracil DNA N-glycosylase activity"/>
    <property type="evidence" value="ECO:0007669"/>
    <property type="project" value="TreeGrafter"/>
</dbReference>
<dbReference type="STRING" id="64571.A0A1Y2GEA2"/>
<dbReference type="InterPro" id="IPR015637">
    <property type="entry name" value="MUG/TDG"/>
</dbReference>
<name>A0A1Y2GEA2_9FUNG</name>
<dbReference type="AlphaFoldDB" id="A0A1Y2GEA2"/>
<dbReference type="OrthoDB" id="565731at2759"/>